<dbReference type="PANTHER" id="PTHR47237">
    <property type="entry name" value="SLL0310 PROTEIN"/>
    <property type="match status" value="1"/>
</dbReference>
<evidence type="ECO:0000313" key="3">
    <source>
        <dbReference type="Proteomes" id="UP000673447"/>
    </source>
</evidence>
<keyword evidence="3" id="KW-1185">Reference proteome</keyword>
<dbReference type="PROSITE" id="PS51186">
    <property type="entry name" value="GNAT"/>
    <property type="match status" value="1"/>
</dbReference>
<organism evidence="2 3">
    <name type="scientific">Pseudoxanthomonas helianthi</name>
    <dbReference type="NCBI Taxonomy" id="1453541"/>
    <lineage>
        <taxon>Bacteria</taxon>
        <taxon>Pseudomonadati</taxon>
        <taxon>Pseudomonadota</taxon>
        <taxon>Gammaproteobacteria</taxon>
        <taxon>Lysobacterales</taxon>
        <taxon>Lysobacteraceae</taxon>
        <taxon>Pseudoxanthomonas</taxon>
    </lineage>
</organism>
<dbReference type="Pfam" id="PF13508">
    <property type="entry name" value="Acetyltransf_7"/>
    <property type="match status" value="1"/>
</dbReference>
<comment type="caution">
    <text evidence="2">The sequence shown here is derived from an EMBL/GenBank/DDBJ whole genome shotgun (WGS) entry which is preliminary data.</text>
</comment>
<dbReference type="EC" id="2.3.1.-" evidence="2"/>
<dbReference type="Gene3D" id="3.40.630.90">
    <property type="match status" value="1"/>
</dbReference>
<reference evidence="2" key="1">
    <citation type="journal article" date="2016" name="Int. J. Syst. Evol. Microbiol.">
        <title>Pseudoxanthomonas helianthi sp. nov., isolated from roots of Jerusalem artichoke (Helianthus tuberosus).</title>
        <authorList>
            <person name="Kittiwongwattana C."/>
            <person name="Thawai C."/>
        </authorList>
    </citation>
    <scope>NUCLEOTIDE SEQUENCE</scope>
    <source>
        <strain evidence="2">110414</strain>
    </source>
</reference>
<dbReference type="SUPFAM" id="SSF55729">
    <property type="entry name" value="Acyl-CoA N-acyltransferases (Nat)"/>
    <property type="match status" value="1"/>
</dbReference>
<proteinExistence type="predicted"/>
<dbReference type="InterPro" id="IPR016181">
    <property type="entry name" value="Acyl_CoA_acyltransferase"/>
</dbReference>
<dbReference type="EMBL" id="JAGKTC010000001">
    <property type="protein sequence ID" value="MBP3982905.1"/>
    <property type="molecule type" value="Genomic_DNA"/>
</dbReference>
<keyword evidence="2" id="KW-0808">Transferase</keyword>
<gene>
    <name evidence="2" type="ORF">J5837_00590</name>
</gene>
<dbReference type="InterPro" id="IPR041496">
    <property type="entry name" value="YitH/HolE_GNAT"/>
</dbReference>
<dbReference type="Pfam" id="PF18014">
    <property type="entry name" value="Acetyltransf_18"/>
    <property type="match status" value="1"/>
</dbReference>
<dbReference type="Gene3D" id="3.40.630.30">
    <property type="match status" value="1"/>
</dbReference>
<dbReference type="InterPro" id="IPR000182">
    <property type="entry name" value="GNAT_dom"/>
</dbReference>
<dbReference type="Proteomes" id="UP000673447">
    <property type="component" value="Unassembled WGS sequence"/>
</dbReference>
<name>A0A941ARF5_9GAMM</name>
<accession>A0A941ARF5</accession>
<evidence type="ECO:0000313" key="2">
    <source>
        <dbReference type="EMBL" id="MBP3982905.1"/>
    </source>
</evidence>
<dbReference type="InterPro" id="IPR052729">
    <property type="entry name" value="Acyl/Acetyltrans_Enzymes"/>
</dbReference>
<evidence type="ECO:0000259" key="1">
    <source>
        <dbReference type="PROSITE" id="PS51186"/>
    </source>
</evidence>
<protein>
    <submittedName>
        <fullName evidence="2">GNAT family N-acetyltransferase</fullName>
        <ecNumber evidence="2">2.3.1.-</ecNumber>
    </submittedName>
</protein>
<dbReference type="AlphaFoldDB" id="A0A941ARF5"/>
<reference evidence="2" key="2">
    <citation type="submission" date="2021-03" db="EMBL/GenBank/DDBJ databases">
        <authorList>
            <person name="Cao W."/>
        </authorList>
    </citation>
    <scope>NUCLEOTIDE SEQUENCE</scope>
    <source>
        <strain evidence="2">110414</strain>
    </source>
</reference>
<feature type="domain" description="N-acetyltransferase" evidence="1">
    <location>
        <begin position="1"/>
        <end position="131"/>
    </location>
</feature>
<keyword evidence="2" id="KW-0012">Acyltransferase</keyword>
<sequence length="273" mass="30194">MRESDLDAAWDLSLDQHWPHRPLDWSTAFALGEGIVAEVDGQLVGTAMRWLWGETHATIGLVIVSEQMRGRRIGSALMNRILEGLEDRIVSLHATEEGRGLYERLGFVRTGEIRQHQGTASNAPLMALDEGWRLRPMDHSDEAALFELDLQARGWERPQLLRTWLDTAEQVMVLDHNGTLDGYAILRRFGRGVVVGPVVASDDIGARALIGYLIGAAAGRFVRIDLDFDSGLGSWVEELQLQRVGTVTSMTRGPLRQDADGARLFALATQAMG</sequence>
<dbReference type="GO" id="GO:0016747">
    <property type="term" value="F:acyltransferase activity, transferring groups other than amino-acyl groups"/>
    <property type="evidence" value="ECO:0007669"/>
    <property type="project" value="InterPro"/>
</dbReference>
<dbReference type="PANTHER" id="PTHR47237:SF2">
    <property type="entry name" value="BLL4206 PROTEIN"/>
    <property type="match status" value="1"/>
</dbReference>
<dbReference type="CDD" id="cd04301">
    <property type="entry name" value="NAT_SF"/>
    <property type="match status" value="1"/>
</dbReference>